<reference evidence="3 4" key="1">
    <citation type="journal article" date="2016" name="BMC Genomics">
        <title>Combined genomic and structural analyses of a cultured magnetotactic bacterium reveals its niche adaptation to a dynamic environment.</title>
        <authorList>
            <person name="Araujo A.C."/>
            <person name="Morillo V."/>
            <person name="Cypriano J."/>
            <person name="Teixeira L.C."/>
            <person name="Leao P."/>
            <person name="Lyra S."/>
            <person name="Almeida L.G."/>
            <person name="Bazylinski D.A."/>
            <person name="Vasconcellos A.T."/>
            <person name="Abreu F."/>
            <person name="Lins U."/>
        </authorList>
    </citation>
    <scope>NUCLEOTIDE SEQUENCE [LARGE SCALE GENOMIC DNA]</scope>
    <source>
        <strain evidence="3 4">IT-1</strain>
    </source>
</reference>
<sequence>MAEKAYSYFPGCAAKQVQKEADWAARAVCERLDITLHAMPKATCCGAVSLRESKPAFSLSVAARILSEAEAAGRDILTICNTCTQTLSHANYRFKNEPDLLDEINNVLKQGGVRAYEASIEVRHLAWVLTEEVGLEQVKNKISKPLNGMKVAPFYGCHNLRPSEIFATEKAGEKADHLDRLIEAMGGEPVSYDGRDKCCGFHIMLSDADEMRGMVMKNLESAKGARAEVMITPCTLCDMAMGAYQGIAEKTVGREVGLPEMNFAQLLGCAMGISDKKLGLNRLHVSPRAALVERGVL</sequence>
<gene>
    <name evidence="3" type="ORF">MAIT1_00580</name>
</gene>
<keyword evidence="4" id="KW-1185">Reference proteome</keyword>
<dbReference type="AlphaFoldDB" id="A0A1Y2K077"/>
<dbReference type="RefSeq" id="WP_085446553.1">
    <property type="nucleotide sequence ID" value="NZ_LVJN01000021.1"/>
</dbReference>
<evidence type="ECO:0000259" key="2">
    <source>
        <dbReference type="Pfam" id="PF02754"/>
    </source>
</evidence>
<dbReference type="InterPro" id="IPR004017">
    <property type="entry name" value="Cys_rich_dom"/>
</dbReference>
<dbReference type="PANTHER" id="PTHR42947">
    <property type="entry name" value="COB--COM HETERODISULFIDE REDUCTASE SUBUNIT B 1"/>
    <property type="match status" value="1"/>
</dbReference>
<dbReference type="EMBL" id="LVJN01000021">
    <property type="protein sequence ID" value="OSM00143.1"/>
    <property type="molecule type" value="Genomic_DNA"/>
</dbReference>
<comment type="caution">
    <text evidence="3">The sequence shown here is derived from an EMBL/GenBank/DDBJ whole genome shotgun (WGS) entry which is preliminary data.</text>
</comment>
<feature type="domain" description="Cysteine-rich" evidence="2">
    <location>
        <begin position="7"/>
        <end position="87"/>
    </location>
</feature>
<dbReference type="Proteomes" id="UP000194003">
    <property type="component" value="Unassembled WGS sequence"/>
</dbReference>
<dbReference type="InterPro" id="IPR051278">
    <property type="entry name" value="HdrB/HdrD_reductase"/>
</dbReference>
<dbReference type="STRING" id="1434232.MAIT1_00580"/>
<dbReference type="OrthoDB" id="9777685at2"/>
<feature type="domain" description="Cysteine-rich" evidence="2">
    <location>
        <begin position="151"/>
        <end position="241"/>
    </location>
</feature>
<evidence type="ECO:0000256" key="1">
    <source>
        <dbReference type="ARBA" id="ARBA00023002"/>
    </source>
</evidence>
<accession>A0A1Y2K077</accession>
<proteinExistence type="predicted"/>
<evidence type="ECO:0000313" key="3">
    <source>
        <dbReference type="EMBL" id="OSM00143.1"/>
    </source>
</evidence>
<dbReference type="PANTHER" id="PTHR42947:SF1">
    <property type="entry name" value="COB--COM HETERODISULFIDE REDUCTASE SUBUNIT B 1"/>
    <property type="match status" value="1"/>
</dbReference>
<organism evidence="3 4">
    <name type="scientific">Magnetofaba australis IT-1</name>
    <dbReference type="NCBI Taxonomy" id="1434232"/>
    <lineage>
        <taxon>Bacteria</taxon>
        <taxon>Pseudomonadati</taxon>
        <taxon>Pseudomonadota</taxon>
        <taxon>Magnetococcia</taxon>
        <taxon>Magnetococcales</taxon>
        <taxon>Magnetococcaceae</taxon>
        <taxon>Magnetofaba</taxon>
    </lineage>
</organism>
<dbReference type="GO" id="GO:0016491">
    <property type="term" value="F:oxidoreductase activity"/>
    <property type="evidence" value="ECO:0007669"/>
    <property type="project" value="UniProtKB-KW"/>
</dbReference>
<protein>
    <submittedName>
        <fullName evidence="3">Putative succinate dehydrogenase subunit C</fullName>
    </submittedName>
</protein>
<evidence type="ECO:0000313" key="4">
    <source>
        <dbReference type="Proteomes" id="UP000194003"/>
    </source>
</evidence>
<dbReference type="Gene3D" id="1.20.1050.140">
    <property type="match status" value="1"/>
</dbReference>
<keyword evidence="1" id="KW-0560">Oxidoreductase</keyword>
<name>A0A1Y2K077_9PROT</name>
<dbReference type="Pfam" id="PF02754">
    <property type="entry name" value="CCG"/>
    <property type="match status" value="2"/>
</dbReference>